<dbReference type="Gene3D" id="2.60.40.640">
    <property type="match status" value="1"/>
</dbReference>
<dbReference type="SUPFAM" id="SSF81296">
    <property type="entry name" value="E set domains"/>
    <property type="match status" value="1"/>
</dbReference>
<dbReference type="PANTHER" id="PTHR11188">
    <property type="entry name" value="ARRESTIN DOMAIN CONTAINING PROTEIN"/>
    <property type="match status" value="1"/>
</dbReference>
<evidence type="ECO:0000313" key="5">
    <source>
        <dbReference type="Proteomes" id="UP000827892"/>
    </source>
</evidence>
<dbReference type="OMA" id="HTIAWRA"/>
<dbReference type="AlphaFoldDB" id="A0AAE9DFW7"/>
<reference evidence="4 5" key="1">
    <citation type="submission" date="2022-05" db="EMBL/GenBank/DDBJ databases">
        <title>Chromosome-level reference genomes for two strains of Caenorhabditis briggsae: an improved platform for comparative genomics.</title>
        <authorList>
            <person name="Stevens L."/>
            <person name="Andersen E.C."/>
        </authorList>
    </citation>
    <scope>NUCLEOTIDE SEQUENCE [LARGE SCALE GENOMIC DNA]</scope>
    <source>
        <strain evidence="4">QX1410_ONT</strain>
        <tissue evidence="4">Whole-organism</tissue>
    </source>
</reference>
<feature type="region of interest" description="Disordered" evidence="2">
    <location>
        <begin position="135"/>
        <end position="176"/>
    </location>
</feature>
<evidence type="ECO:0000256" key="1">
    <source>
        <dbReference type="ARBA" id="ARBA00005298"/>
    </source>
</evidence>
<feature type="domain" description="Arrestin-like N-terminal" evidence="3">
    <location>
        <begin position="7"/>
        <end position="133"/>
    </location>
</feature>
<evidence type="ECO:0000256" key="2">
    <source>
        <dbReference type="SAM" id="MobiDB-lite"/>
    </source>
</evidence>
<comment type="similarity">
    <text evidence="1">Belongs to the arrestin family.</text>
</comment>
<evidence type="ECO:0000313" key="4">
    <source>
        <dbReference type="EMBL" id="ULU03615.1"/>
    </source>
</evidence>
<dbReference type="InterPro" id="IPR011021">
    <property type="entry name" value="Arrestin-like_N"/>
</dbReference>
<protein>
    <recommendedName>
        <fullName evidence="3">Arrestin-like N-terminal domain-containing protein</fullName>
    </recommendedName>
</protein>
<dbReference type="Pfam" id="PF00339">
    <property type="entry name" value="Arrestin_N"/>
    <property type="match status" value="1"/>
</dbReference>
<dbReference type="InterPro" id="IPR050357">
    <property type="entry name" value="Arrestin_domain-protein"/>
</dbReference>
<dbReference type="PANTHER" id="PTHR11188:SF176">
    <property type="entry name" value="ARRESTIN DOMAIN-CONTAINING PROTEIN 1"/>
    <property type="match status" value="1"/>
</dbReference>
<feature type="compositionally biased region" description="Polar residues" evidence="2">
    <location>
        <begin position="135"/>
        <end position="157"/>
    </location>
</feature>
<evidence type="ECO:0000259" key="3">
    <source>
        <dbReference type="Pfam" id="PF00339"/>
    </source>
</evidence>
<organism evidence="4 5">
    <name type="scientific">Caenorhabditis briggsae</name>
    <dbReference type="NCBI Taxonomy" id="6238"/>
    <lineage>
        <taxon>Eukaryota</taxon>
        <taxon>Metazoa</taxon>
        <taxon>Ecdysozoa</taxon>
        <taxon>Nematoda</taxon>
        <taxon>Chromadorea</taxon>
        <taxon>Rhabditida</taxon>
        <taxon>Rhabditina</taxon>
        <taxon>Rhabditomorpha</taxon>
        <taxon>Rhabditoidea</taxon>
        <taxon>Rhabditidae</taxon>
        <taxon>Peloderinae</taxon>
        <taxon>Caenorhabditis</taxon>
    </lineage>
</organism>
<dbReference type="InterPro" id="IPR014752">
    <property type="entry name" value="Arrestin-like_C"/>
</dbReference>
<dbReference type="InterPro" id="IPR014756">
    <property type="entry name" value="Ig_E-set"/>
</dbReference>
<dbReference type="EMBL" id="CP090892">
    <property type="protein sequence ID" value="ULU03615.1"/>
    <property type="molecule type" value="Genomic_DNA"/>
</dbReference>
<name>A0AAE9DFW7_CAEBR</name>
<accession>A0AAE9DFW7</accession>
<dbReference type="Proteomes" id="UP000827892">
    <property type="component" value="Chromosome II"/>
</dbReference>
<proteinExistence type="inferred from homology"/>
<gene>
    <name evidence="4" type="ORF">L3Y34_016831</name>
</gene>
<sequence>MTECLIHYDRDVYHAGDSVTGVAILTITKDVRARNVKVICIAEKGFIPRKARGGTRVLPMFEDYIVPWKAENGFNKITVGEYRFPFNFQLPQNSHNSYYHRGDGYMQYYVNVKVNRPLRWDFAKRKLFRVVSPPTNSPSIFPSTTAQPPRYTSTASLHQPPRYSSVDGTPPPAYQA</sequence>